<dbReference type="InterPro" id="IPR044634">
    <property type="entry name" value="Zuotin/DnaJC2"/>
</dbReference>
<dbReference type="GO" id="GO:0005829">
    <property type="term" value="C:cytosol"/>
    <property type="evidence" value="ECO:0007669"/>
    <property type="project" value="TreeGrafter"/>
</dbReference>
<name>A0A834YBL1_TETSI</name>
<sequence length="330" mass="36576">MYYTLHECLHVVMKGGVVPSVTRKLSLKACTLQFLFALLSGAFGYIRLALSTIFKSFEINTRVFVFEMSYMIVLGLVSSSLVVGCISFGGGGLRAETTKTVLQEHEISKARPSNLRSSIRNPKISPHLKTRRSEVVPLNSTFTVVGTVNNSEKSENKSENSVCDGNGSVIAEEKEWTDEDFELLKKQILKHPVGEPRRWELIAEAFRGRHGVDSVIKTAKSSSEKKPGGGDSFSQFLKQRKTSDKRFEAVNEETPVGSMDDSETKKESGSSNWSSAEDIALLNALKVFPKDVSMRWEKIAAAIPGKSKASCMKRVAELKKDFRSDPLNAW</sequence>
<organism evidence="5 6">
    <name type="scientific">Tetracentron sinense</name>
    <name type="common">Spur-leaf</name>
    <dbReference type="NCBI Taxonomy" id="13715"/>
    <lineage>
        <taxon>Eukaryota</taxon>
        <taxon>Viridiplantae</taxon>
        <taxon>Streptophyta</taxon>
        <taxon>Embryophyta</taxon>
        <taxon>Tracheophyta</taxon>
        <taxon>Spermatophyta</taxon>
        <taxon>Magnoliopsida</taxon>
        <taxon>Trochodendrales</taxon>
        <taxon>Trochodendraceae</taxon>
        <taxon>Tetracentron</taxon>
    </lineage>
</organism>
<dbReference type="PANTHER" id="PTHR43999">
    <property type="entry name" value="DNAJ HOMOLOG SUBFAMILY C MEMBER 2"/>
    <property type="match status" value="1"/>
</dbReference>
<dbReference type="GO" id="GO:0043022">
    <property type="term" value="F:ribosome binding"/>
    <property type="evidence" value="ECO:0007669"/>
    <property type="project" value="InterPro"/>
</dbReference>
<dbReference type="AlphaFoldDB" id="A0A834YBL1"/>
<proteinExistence type="predicted"/>
<feature type="transmembrane region" description="Helical" evidence="2">
    <location>
        <begin position="70"/>
        <end position="93"/>
    </location>
</feature>
<feature type="transmembrane region" description="Helical" evidence="2">
    <location>
        <begin position="32"/>
        <end position="50"/>
    </location>
</feature>
<dbReference type="Gene3D" id="1.10.10.60">
    <property type="entry name" value="Homeodomain-like"/>
    <property type="match status" value="2"/>
</dbReference>
<keyword evidence="6" id="KW-1185">Reference proteome</keyword>
<dbReference type="Pfam" id="PF00249">
    <property type="entry name" value="Myb_DNA-binding"/>
    <property type="match status" value="1"/>
</dbReference>
<dbReference type="PROSITE" id="PS51293">
    <property type="entry name" value="SANT"/>
    <property type="match status" value="1"/>
</dbReference>
<dbReference type="InterPro" id="IPR017884">
    <property type="entry name" value="SANT_dom"/>
</dbReference>
<comment type="caution">
    <text evidence="5">The sequence shown here is derived from an EMBL/GenBank/DDBJ whole genome shotgun (WGS) entry which is preliminary data.</text>
</comment>
<protein>
    <submittedName>
        <fullName evidence="5">Uncharacterized protein</fullName>
    </submittedName>
</protein>
<dbReference type="SUPFAM" id="SSF46689">
    <property type="entry name" value="Homeodomain-like"/>
    <property type="match status" value="2"/>
</dbReference>
<keyword evidence="2" id="KW-1133">Transmembrane helix</keyword>
<dbReference type="FunFam" id="1.10.10.60:FF:000416">
    <property type="entry name" value="Myb family transcription factor"/>
    <property type="match status" value="1"/>
</dbReference>
<keyword evidence="2" id="KW-0812">Transmembrane</keyword>
<dbReference type="Pfam" id="PF23082">
    <property type="entry name" value="Myb_DNA-binding_2"/>
    <property type="match status" value="1"/>
</dbReference>
<evidence type="ECO:0000256" key="1">
    <source>
        <dbReference type="SAM" id="MobiDB-lite"/>
    </source>
</evidence>
<evidence type="ECO:0000313" key="6">
    <source>
        <dbReference type="Proteomes" id="UP000655225"/>
    </source>
</evidence>
<dbReference type="OrthoDB" id="10250354at2759"/>
<evidence type="ECO:0000256" key="2">
    <source>
        <dbReference type="SAM" id="Phobius"/>
    </source>
</evidence>
<accession>A0A834YBL1</accession>
<evidence type="ECO:0000313" key="5">
    <source>
        <dbReference type="EMBL" id="KAF8379131.1"/>
    </source>
</evidence>
<dbReference type="GO" id="GO:0051083">
    <property type="term" value="P:'de novo' cotranslational protein folding"/>
    <property type="evidence" value="ECO:0007669"/>
    <property type="project" value="InterPro"/>
</dbReference>
<evidence type="ECO:0000259" key="3">
    <source>
        <dbReference type="PROSITE" id="PS50090"/>
    </source>
</evidence>
<dbReference type="InterPro" id="IPR009057">
    <property type="entry name" value="Homeodomain-like_sf"/>
</dbReference>
<evidence type="ECO:0000259" key="4">
    <source>
        <dbReference type="PROSITE" id="PS51293"/>
    </source>
</evidence>
<dbReference type="GO" id="GO:0030544">
    <property type="term" value="F:Hsp70 protein binding"/>
    <property type="evidence" value="ECO:0007669"/>
    <property type="project" value="InterPro"/>
</dbReference>
<dbReference type="CDD" id="cd00167">
    <property type="entry name" value="SANT"/>
    <property type="match status" value="2"/>
</dbReference>
<feature type="region of interest" description="Disordered" evidence="1">
    <location>
        <begin position="244"/>
        <end position="272"/>
    </location>
</feature>
<dbReference type="InterPro" id="IPR001005">
    <property type="entry name" value="SANT/Myb"/>
</dbReference>
<keyword evidence="2" id="KW-0472">Membrane</keyword>
<reference evidence="5 6" key="1">
    <citation type="submission" date="2020-04" db="EMBL/GenBank/DDBJ databases">
        <title>Plant Genome Project.</title>
        <authorList>
            <person name="Zhang R.-G."/>
        </authorList>
    </citation>
    <scope>NUCLEOTIDE SEQUENCE [LARGE SCALE GENOMIC DNA]</scope>
    <source>
        <strain evidence="5">YNK0</strain>
        <tissue evidence="5">Leaf</tissue>
    </source>
</reference>
<feature type="domain" description="SANT" evidence="4">
    <location>
        <begin position="268"/>
        <end position="323"/>
    </location>
</feature>
<dbReference type="PANTHER" id="PTHR43999:SF3">
    <property type="entry name" value="TRANSCRIPTION FACTOR MAMYB"/>
    <property type="match status" value="1"/>
</dbReference>
<gene>
    <name evidence="5" type="ORF">HHK36_028560</name>
</gene>
<feature type="domain" description="Myb-like" evidence="3">
    <location>
        <begin position="265"/>
        <end position="314"/>
    </location>
</feature>
<dbReference type="PROSITE" id="PS50090">
    <property type="entry name" value="MYB_LIKE"/>
    <property type="match status" value="1"/>
</dbReference>
<dbReference type="SMART" id="SM00717">
    <property type="entry name" value="SANT"/>
    <property type="match status" value="2"/>
</dbReference>
<dbReference type="EMBL" id="JABCRI010000022">
    <property type="protein sequence ID" value="KAF8379131.1"/>
    <property type="molecule type" value="Genomic_DNA"/>
</dbReference>
<dbReference type="GO" id="GO:0006450">
    <property type="term" value="P:regulation of translational fidelity"/>
    <property type="evidence" value="ECO:0007669"/>
    <property type="project" value="InterPro"/>
</dbReference>
<dbReference type="Proteomes" id="UP000655225">
    <property type="component" value="Unassembled WGS sequence"/>
</dbReference>